<evidence type="ECO:0000313" key="3">
    <source>
        <dbReference type="Proteomes" id="UP000324091"/>
    </source>
</evidence>
<dbReference type="AlphaFoldDB" id="A0A5C6NJ67"/>
<dbReference type="EMBL" id="RHFK02000013">
    <property type="protein sequence ID" value="TWW66669.1"/>
    <property type="molecule type" value="Genomic_DNA"/>
</dbReference>
<dbReference type="InterPro" id="IPR000008">
    <property type="entry name" value="C2_dom"/>
</dbReference>
<dbReference type="PANTHER" id="PTHR46848">
    <property type="entry name" value="REGULATOR OF G-PROTEIN SIGNALING 3"/>
    <property type="match status" value="1"/>
</dbReference>
<name>A0A5C6NJ67_9TELE</name>
<dbReference type="GO" id="GO:0005886">
    <property type="term" value="C:plasma membrane"/>
    <property type="evidence" value="ECO:0007669"/>
    <property type="project" value="TreeGrafter"/>
</dbReference>
<dbReference type="Proteomes" id="UP000324091">
    <property type="component" value="Chromosome 20"/>
</dbReference>
<dbReference type="Pfam" id="PF00168">
    <property type="entry name" value="C2"/>
    <property type="match status" value="1"/>
</dbReference>
<accession>A0A5C6NJ67</accession>
<evidence type="ECO:0000259" key="1">
    <source>
        <dbReference type="PROSITE" id="PS50004"/>
    </source>
</evidence>
<gene>
    <name evidence="2" type="ORF">D4764_20G0007010</name>
</gene>
<proteinExistence type="predicted"/>
<organism evidence="2 3">
    <name type="scientific">Takifugu flavidus</name>
    <name type="common">sansaifugu</name>
    <dbReference type="NCBI Taxonomy" id="433684"/>
    <lineage>
        <taxon>Eukaryota</taxon>
        <taxon>Metazoa</taxon>
        <taxon>Chordata</taxon>
        <taxon>Craniata</taxon>
        <taxon>Vertebrata</taxon>
        <taxon>Euteleostomi</taxon>
        <taxon>Actinopterygii</taxon>
        <taxon>Neopterygii</taxon>
        <taxon>Teleostei</taxon>
        <taxon>Neoteleostei</taxon>
        <taxon>Acanthomorphata</taxon>
        <taxon>Eupercaria</taxon>
        <taxon>Tetraodontiformes</taxon>
        <taxon>Tetradontoidea</taxon>
        <taxon>Tetraodontidae</taxon>
        <taxon>Takifugu</taxon>
    </lineage>
</organism>
<dbReference type="InterPro" id="IPR035892">
    <property type="entry name" value="C2_domain_sf"/>
</dbReference>
<keyword evidence="3" id="KW-1185">Reference proteome</keyword>
<dbReference type="Gene3D" id="2.60.40.150">
    <property type="entry name" value="C2 domain"/>
    <property type="match status" value="1"/>
</dbReference>
<dbReference type="PROSITE" id="PS50004">
    <property type="entry name" value="C2"/>
    <property type="match status" value="1"/>
</dbReference>
<dbReference type="SMART" id="SM00239">
    <property type="entry name" value="C2"/>
    <property type="match status" value="1"/>
</dbReference>
<dbReference type="GO" id="GO:0005634">
    <property type="term" value="C:nucleus"/>
    <property type="evidence" value="ECO:0007669"/>
    <property type="project" value="TreeGrafter"/>
</dbReference>
<evidence type="ECO:0000313" key="2">
    <source>
        <dbReference type="EMBL" id="TWW66669.1"/>
    </source>
</evidence>
<reference evidence="2 3" key="1">
    <citation type="submission" date="2019-04" db="EMBL/GenBank/DDBJ databases">
        <title>Chromosome genome assembly for Takifugu flavidus.</title>
        <authorList>
            <person name="Xiao S."/>
        </authorList>
    </citation>
    <scope>NUCLEOTIDE SEQUENCE [LARGE SCALE GENOMIC DNA]</scope>
    <source>
        <strain evidence="2">HTHZ2018</strain>
        <tissue evidence="2">Muscle</tissue>
    </source>
</reference>
<feature type="domain" description="C2" evidence="1">
    <location>
        <begin position="3"/>
        <end position="120"/>
    </location>
</feature>
<protein>
    <submittedName>
        <fullName evidence="2">Regulator of G-protein signaling 3</fullName>
    </submittedName>
</protein>
<feature type="non-terminal residue" evidence="2">
    <location>
        <position position="1"/>
    </location>
</feature>
<sequence>VFFIGQLKLSIIQEHQVLVVNVLEARGVLGEGHGSCNAYVKVGIFPDGDPRDRQKTRLVPHCRNPVFLQTFTFRVNQGDLPKRMIFTMWNSASAARCSMLLGCMSFGVRSLLDKEVEGWYYLLSEELGRKKHLKVPTRSRYSVATPLCCFHASILGYGKDGDIV</sequence>
<comment type="caution">
    <text evidence="2">The sequence shown here is derived from an EMBL/GenBank/DDBJ whole genome shotgun (WGS) entry which is preliminary data.</text>
</comment>
<dbReference type="PANTHER" id="PTHR46848:SF1">
    <property type="entry name" value="REGULATOR OF G-PROTEIN SIGNALING 3"/>
    <property type="match status" value="1"/>
</dbReference>
<dbReference type="SUPFAM" id="SSF49562">
    <property type="entry name" value="C2 domain (Calcium/lipid-binding domain, CaLB)"/>
    <property type="match status" value="1"/>
</dbReference>